<feature type="compositionally biased region" description="Low complexity" evidence="1">
    <location>
        <begin position="629"/>
        <end position="647"/>
    </location>
</feature>
<feature type="compositionally biased region" description="Low complexity" evidence="1">
    <location>
        <begin position="687"/>
        <end position="701"/>
    </location>
</feature>
<feature type="compositionally biased region" description="Basic residues" evidence="1">
    <location>
        <begin position="212"/>
        <end position="235"/>
    </location>
</feature>
<feature type="compositionally biased region" description="Basic and acidic residues" evidence="1">
    <location>
        <begin position="493"/>
        <end position="510"/>
    </location>
</feature>
<feature type="compositionally biased region" description="Basic and acidic residues" evidence="1">
    <location>
        <begin position="465"/>
        <end position="474"/>
    </location>
</feature>
<comment type="caution">
    <text evidence="2">The sequence shown here is derived from an EMBL/GenBank/DDBJ whole genome shotgun (WGS) entry which is preliminary data.</text>
</comment>
<organism evidence="2 3">
    <name type="scientific">Stachybotrys elegans</name>
    <dbReference type="NCBI Taxonomy" id="80388"/>
    <lineage>
        <taxon>Eukaryota</taxon>
        <taxon>Fungi</taxon>
        <taxon>Dikarya</taxon>
        <taxon>Ascomycota</taxon>
        <taxon>Pezizomycotina</taxon>
        <taxon>Sordariomycetes</taxon>
        <taxon>Hypocreomycetidae</taxon>
        <taxon>Hypocreales</taxon>
        <taxon>Stachybotryaceae</taxon>
        <taxon>Stachybotrys</taxon>
    </lineage>
</organism>
<dbReference type="OrthoDB" id="275715at2759"/>
<feature type="compositionally biased region" description="Basic and acidic residues" evidence="1">
    <location>
        <begin position="311"/>
        <end position="324"/>
    </location>
</feature>
<feature type="compositionally biased region" description="Acidic residues" evidence="1">
    <location>
        <begin position="279"/>
        <end position="310"/>
    </location>
</feature>
<feature type="compositionally biased region" description="Basic and acidic residues" evidence="1">
    <location>
        <begin position="98"/>
        <end position="110"/>
    </location>
</feature>
<dbReference type="AlphaFoldDB" id="A0A8K0WQ05"/>
<accession>A0A8K0WQ05</accession>
<dbReference type="Proteomes" id="UP000813444">
    <property type="component" value="Unassembled WGS sequence"/>
</dbReference>
<keyword evidence="3" id="KW-1185">Reference proteome</keyword>
<dbReference type="EMBL" id="JAGPNK010000008">
    <property type="protein sequence ID" value="KAH7316770.1"/>
    <property type="molecule type" value="Genomic_DNA"/>
</dbReference>
<feature type="compositionally biased region" description="Basic and acidic residues" evidence="1">
    <location>
        <begin position="555"/>
        <end position="569"/>
    </location>
</feature>
<reference evidence="2" key="1">
    <citation type="journal article" date="2021" name="Nat. Commun.">
        <title>Genetic determinants of endophytism in the Arabidopsis root mycobiome.</title>
        <authorList>
            <person name="Mesny F."/>
            <person name="Miyauchi S."/>
            <person name="Thiergart T."/>
            <person name="Pickel B."/>
            <person name="Atanasova L."/>
            <person name="Karlsson M."/>
            <person name="Huettel B."/>
            <person name="Barry K.W."/>
            <person name="Haridas S."/>
            <person name="Chen C."/>
            <person name="Bauer D."/>
            <person name="Andreopoulos W."/>
            <person name="Pangilinan J."/>
            <person name="LaButti K."/>
            <person name="Riley R."/>
            <person name="Lipzen A."/>
            <person name="Clum A."/>
            <person name="Drula E."/>
            <person name="Henrissat B."/>
            <person name="Kohler A."/>
            <person name="Grigoriev I.V."/>
            <person name="Martin F.M."/>
            <person name="Hacquard S."/>
        </authorList>
    </citation>
    <scope>NUCLEOTIDE SEQUENCE</scope>
    <source>
        <strain evidence="2">MPI-CAGE-CH-0235</strain>
    </source>
</reference>
<evidence type="ECO:0000313" key="3">
    <source>
        <dbReference type="Proteomes" id="UP000813444"/>
    </source>
</evidence>
<feature type="compositionally biased region" description="Basic and acidic residues" evidence="1">
    <location>
        <begin position="606"/>
        <end position="615"/>
    </location>
</feature>
<feature type="region of interest" description="Disordered" evidence="1">
    <location>
        <begin position="194"/>
        <end position="792"/>
    </location>
</feature>
<gene>
    <name evidence="2" type="ORF">B0I35DRAFT_512651</name>
</gene>
<feature type="compositionally biased region" description="Acidic residues" evidence="1">
    <location>
        <begin position="579"/>
        <end position="594"/>
    </location>
</feature>
<sequence length="792" mass="83850">MAPGTRRANRSGFAEHDDFEGLPVRQWRQEVVSIAPPVQQDQQQQNDVWGIELFHGMPKDAHLLAPHSQELLRAARSGRLYKRPPPVEEEEVDAEVVLPDKPEKKEEDTSAKGFSVKLWKQTPRNVEAAGLSHLAKRRKGTVTIASKTVVDKVPGPTVTKATVKRLDAAGNPYTEDVTLVEGQQVDGEIISTRVEVAPAARPSAVAPVPPPPRRRPPPPKRKPRAGPGRGKKKLRGIIPGPATGVAITPGGTAPAPLPQGENGTPIKPDNTGTPNQDSEMADGDDDEEDDDDGAEGEDGDDGDDGDDDLKDSEHNDAAKESNKDQDEDMTDATPLPELSASQTPVEPKPDTTEAAPPPLSLAPALDLAKPEGSPLKNVVMQSPPGLPKAELLPTIDDIQMADTVPATESTVAEPPSTIVGEAPEIATDRDLTSFAAAQKDASEENALLPPPPEQVGNITSPKAENGPEKAHESEETGMGDAQPDMGHGLQRPALEHLDSVMTEDSIKPDDSASVTFPLVESELVSDVAPPAEPPKEPELQPEPEVEAQPEPQPEQEPHTAESESAKEPEPEAAPSVEAVVEEPEPEPMEVEAPAEESNILDGAMAELDRQARLADEAVAPKVEEPQPVPVIEPVSEAGTTPQPTSAQPTPPEPEVKDEPTVQEYTTDAAPEATPEAPQPPQAVQGHVPSPAQEAAQASPEVTTGTTPLEATQDVPKEPTPVEAVEESTPQEEAKEPTPQETAQESTPQEAPKESTPQPAQPENSTAEAPAAAESTEPVKEEPSVAQDPPAAQ</sequence>
<evidence type="ECO:0000256" key="1">
    <source>
        <dbReference type="SAM" id="MobiDB-lite"/>
    </source>
</evidence>
<evidence type="ECO:0008006" key="4">
    <source>
        <dbReference type="Google" id="ProtNLM"/>
    </source>
</evidence>
<feature type="compositionally biased region" description="Low complexity" evidence="1">
    <location>
        <begin position="764"/>
        <end position="775"/>
    </location>
</feature>
<evidence type="ECO:0000313" key="2">
    <source>
        <dbReference type="EMBL" id="KAH7316770.1"/>
    </source>
</evidence>
<proteinExistence type="predicted"/>
<feature type="region of interest" description="Disordered" evidence="1">
    <location>
        <begin position="1"/>
        <end position="21"/>
    </location>
</feature>
<feature type="region of interest" description="Disordered" evidence="1">
    <location>
        <begin position="82"/>
        <end position="111"/>
    </location>
</feature>
<feature type="compositionally biased region" description="Polar residues" evidence="1">
    <location>
        <begin position="738"/>
        <end position="763"/>
    </location>
</feature>
<protein>
    <recommendedName>
        <fullName evidence="4">Apopolysialoglycoprotein</fullName>
    </recommendedName>
</protein>
<name>A0A8K0WQ05_9HYPO</name>